<evidence type="ECO:0000313" key="1">
    <source>
        <dbReference type="EMBL" id="NKI17434.1"/>
    </source>
</evidence>
<reference evidence="1 2" key="1">
    <citation type="submission" date="2020-04" db="EMBL/GenBank/DDBJ databases">
        <authorList>
            <person name="Yoon J."/>
        </authorList>
    </citation>
    <scope>NUCLEOTIDE SEQUENCE [LARGE SCALE GENOMIC DNA]</scope>
    <source>
        <strain evidence="1 2">KMU-166</strain>
    </source>
</reference>
<protein>
    <recommendedName>
        <fullName evidence="3">Prophage minor tail protein Z (GPZ)</fullName>
    </recommendedName>
</protein>
<name>A0ABX1GE16_9GAMM</name>
<evidence type="ECO:0008006" key="3">
    <source>
        <dbReference type="Google" id="ProtNLM"/>
    </source>
</evidence>
<accession>A0ABX1GE16</accession>
<proteinExistence type="predicted"/>
<evidence type="ECO:0000313" key="2">
    <source>
        <dbReference type="Proteomes" id="UP000765845"/>
    </source>
</evidence>
<organism evidence="1 2">
    <name type="scientific">Spongiibacter thalassae</name>
    <dbReference type="NCBI Taxonomy" id="2721624"/>
    <lineage>
        <taxon>Bacteria</taxon>
        <taxon>Pseudomonadati</taxon>
        <taxon>Pseudomonadota</taxon>
        <taxon>Gammaproteobacteria</taxon>
        <taxon>Cellvibrionales</taxon>
        <taxon>Spongiibacteraceae</taxon>
        <taxon>Spongiibacter</taxon>
    </lineage>
</organism>
<dbReference type="EMBL" id="JAAWWK010000002">
    <property type="protein sequence ID" value="NKI17434.1"/>
    <property type="molecule type" value="Genomic_DNA"/>
</dbReference>
<keyword evidence="2" id="KW-1185">Reference proteome</keyword>
<dbReference type="RefSeq" id="WP_168449930.1">
    <property type="nucleotide sequence ID" value="NZ_JAAWWK010000002.1"/>
</dbReference>
<sequence>MTGEQFDAGQLDQFADRIRKSPNKAETAFIEALNKGGEFARQRGVDKIHSELNLTRSYVEKHLQITRQAQPGDLRTVISGRARPTTLYRYGGDKIATTPARSARRKLKGDKRRGIARGQKAAGIQPFRVKRSGSSTKWAGGFIVFLNRGVSGDGSNVAMAIRTGRGRDDWRVLYGPSVGSAWKNVRRDVNQEALEVVGAEFQTAFTRIF</sequence>
<gene>
    <name evidence="1" type="ORF">HCU74_08390</name>
</gene>
<dbReference type="Proteomes" id="UP000765845">
    <property type="component" value="Unassembled WGS sequence"/>
</dbReference>
<comment type="caution">
    <text evidence="1">The sequence shown here is derived from an EMBL/GenBank/DDBJ whole genome shotgun (WGS) entry which is preliminary data.</text>
</comment>